<comment type="caution">
    <text evidence="3">The sequence shown here is derived from an EMBL/GenBank/DDBJ whole genome shotgun (WGS) entry which is preliminary data.</text>
</comment>
<keyword evidence="4" id="KW-1185">Reference proteome</keyword>
<proteinExistence type="predicted"/>
<accession>A0ABP5KKU3</accession>
<protein>
    <recommendedName>
        <fullName evidence="2">HNH domain-containing protein</fullName>
    </recommendedName>
</protein>
<evidence type="ECO:0000259" key="2">
    <source>
        <dbReference type="Pfam" id="PF01844"/>
    </source>
</evidence>
<evidence type="ECO:0000256" key="1">
    <source>
        <dbReference type="SAM" id="MobiDB-lite"/>
    </source>
</evidence>
<organism evidence="3 4">
    <name type="scientific">Arthrobacter humicola</name>
    <dbReference type="NCBI Taxonomy" id="409291"/>
    <lineage>
        <taxon>Bacteria</taxon>
        <taxon>Bacillati</taxon>
        <taxon>Actinomycetota</taxon>
        <taxon>Actinomycetes</taxon>
        <taxon>Micrococcales</taxon>
        <taxon>Micrococcaceae</taxon>
        <taxon>Arthrobacter</taxon>
    </lineage>
</organism>
<dbReference type="InterPro" id="IPR002711">
    <property type="entry name" value="HNH"/>
</dbReference>
<name>A0ABP5KKU3_9MICC</name>
<dbReference type="Proteomes" id="UP001500102">
    <property type="component" value="Unassembled WGS sequence"/>
</dbReference>
<feature type="compositionally biased region" description="Polar residues" evidence="1">
    <location>
        <begin position="95"/>
        <end position="110"/>
    </location>
</feature>
<evidence type="ECO:0000313" key="3">
    <source>
        <dbReference type="EMBL" id="GAA2133954.1"/>
    </source>
</evidence>
<dbReference type="RefSeq" id="WP_344364349.1">
    <property type="nucleotide sequence ID" value="NZ_BAAAQB010000025.1"/>
</dbReference>
<dbReference type="CDD" id="cd00085">
    <property type="entry name" value="HNHc"/>
    <property type="match status" value="1"/>
</dbReference>
<dbReference type="EMBL" id="BAAAQB010000025">
    <property type="protein sequence ID" value="GAA2133954.1"/>
    <property type="molecule type" value="Genomic_DNA"/>
</dbReference>
<sequence length="326" mass="34775">MSAIILVWNPDERNNWTYPAVLEEVADTGWFLASWEVGNWDAGSGDAASGAEAWLVLQGRHGRGLIGHGVIVSERPAPRFPAPDLQTLSGEAPDLQTSGAQTPDLQTSGGQTSGAGDAAPAAGPLYVRVAFDSLLPVGDQVPFEILVESVPNIDWEALQGSGLAVEPSAEPLLHGIWSEYGRQPAADPTHTVPGTVPAATVSRVEVNRYEHSPDAQRVCIAHHGTSCAVCGFSFEIAYGELGKDFIPVHHLVPASQLGSNYELDPVTDLVPLCANCHAMAHHGVRTPRTVAELRRIMADAGYLAGQTLTVKELQAQQDARRILDQH</sequence>
<feature type="region of interest" description="Disordered" evidence="1">
    <location>
        <begin position="81"/>
        <end position="119"/>
    </location>
</feature>
<feature type="domain" description="HNH" evidence="2">
    <location>
        <begin position="227"/>
        <end position="282"/>
    </location>
</feature>
<dbReference type="Pfam" id="PF01844">
    <property type="entry name" value="HNH"/>
    <property type="match status" value="1"/>
</dbReference>
<evidence type="ECO:0000313" key="4">
    <source>
        <dbReference type="Proteomes" id="UP001500102"/>
    </source>
</evidence>
<gene>
    <name evidence="3" type="ORF">GCM10009825_17300</name>
</gene>
<reference evidence="4" key="1">
    <citation type="journal article" date="2019" name="Int. J. Syst. Evol. Microbiol.">
        <title>The Global Catalogue of Microorganisms (GCM) 10K type strain sequencing project: providing services to taxonomists for standard genome sequencing and annotation.</title>
        <authorList>
            <consortium name="The Broad Institute Genomics Platform"/>
            <consortium name="The Broad Institute Genome Sequencing Center for Infectious Disease"/>
            <person name="Wu L."/>
            <person name="Ma J."/>
        </authorList>
    </citation>
    <scope>NUCLEOTIDE SEQUENCE [LARGE SCALE GENOMIC DNA]</scope>
    <source>
        <strain evidence="4">JCM 15921</strain>
    </source>
</reference>
<dbReference type="InterPro" id="IPR003615">
    <property type="entry name" value="HNH_nuc"/>
</dbReference>